<dbReference type="Pfam" id="PF13521">
    <property type="entry name" value="AAA_28"/>
    <property type="match status" value="1"/>
</dbReference>
<keyword evidence="3" id="KW-1185">Reference proteome</keyword>
<evidence type="ECO:0000259" key="1">
    <source>
        <dbReference type="Pfam" id="PF13521"/>
    </source>
</evidence>
<dbReference type="KEGG" id="rbg:BG454_00875"/>
<dbReference type="AlphaFoldDB" id="A0A2K8K529"/>
<dbReference type="InterPro" id="IPR038727">
    <property type="entry name" value="NadR/Ttd14_AAA_dom"/>
</dbReference>
<gene>
    <name evidence="2" type="ORF">BG454_00875</name>
</gene>
<proteinExistence type="predicted"/>
<dbReference type="Gene3D" id="3.40.50.300">
    <property type="entry name" value="P-loop containing nucleotide triphosphate hydrolases"/>
    <property type="match status" value="1"/>
</dbReference>
<dbReference type="Proteomes" id="UP000228948">
    <property type="component" value="Chromosome"/>
</dbReference>
<dbReference type="EMBL" id="CP024899">
    <property type="protein sequence ID" value="ATX64562.1"/>
    <property type="molecule type" value="Genomic_DNA"/>
</dbReference>
<dbReference type="SUPFAM" id="SSF52540">
    <property type="entry name" value="P-loop containing nucleoside triphosphate hydrolases"/>
    <property type="match status" value="1"/>
</dbReference>
<accession>A0A2K8K529</accession>
<organism evidence="2 3">
    <name type="scientific">Roseinatronobacter bogoriensis subsp. barguzinensis</name>
    <dbReference type="NCBI Taxonomy" id="441209"/>
    <lineage>
        <taxon>Bacteria</taxon>
        <taxon>Pseudomonadati</taxon>
        <taxon>Pseudomonadota</taxon>
        <taxon>Alphaproteobacteria</taxon>
        <taxon>Rhodobacterales</taxon>
        <taxon>Paracoccaceae</taxon>
        <taxon>Roseinatronobacter</taxon>
    </lineage>
</organism>
<sequence>MYHGCAPTFDHQDRVTSLKILITGAYSTGKSTLIAVVSKSLESSGIPVFVLSDSSREINFPLNREQGHDTTLWLLSWQISKERLSKSLGASYRVVFCDRGVPDILAHDLEARRRGQELQSEIALQAALNWCCSYDLSFLSTIDETIPVQEDGVRVADPSYRRLMGEFAAQTAAYLTTCQTLPLALEDRVTFVRSRILSALGYSEGA</sequence>
<evidence type="ECO:0000313" key="2">
    <source>
        <dbReference type="EMBL" id="ATX64562.1"/>
    </source>
</evidence>
<protein>
    <recommendedName>
        <fullName evidence="1">NadR/Ttd14 AAA domain-containing protein</fullName>
    </recommendedName>
</protein>
<dbReference type="InterPro" id="IPR027417">
    <property type="entry name" value="P-loop_NTPase"/>
</dbReference>
<evidence type="ECO:0000313" key="3">
    <source>
        <dbReference type="Proteomes" id="UP000228948"/>
    </source>
</evidence>
<feature type="domain" description="NadR/Ttd14 AAA" evidence="1">
    <location>
        <begin position="19"/>
        <end position="170"/>
    </location>
</feature>
<dbReference type="STRING" id="441209.GCA_001870665_01062"/>
<reference evidence="2 3" key="1">
    <citation type="submission" date="2017-11" db="EMBL/GenBank/DDBJ databases">
        <title>Revised Sequence and Annotation of the Rhodobaca barguzinensis strain alga05 Genome.</title>
        <authorList>
            <person name="Kopejtka K."/>
            <person name="Tomasch J.M."/>
            <person name="Bunk B."/>
            <person name="Koblizek M."/>
        </authorList>
    </citation>
    <scope>NUCLEOTIDE SEQUENCE [LARGE SCALE GENOMIC DNA]</scope>
    <source>
        <strain evidence="3">alga05</strain>
    </source>
</reference>
<name>A0A2K8K529_9RHOB</name>